<organism evidence="2 3">
    <name type="scientific">Acidithiobacillus thiooxidans</name>
    <name type="common">Thiobacillus thiooxidans</name>
    <dbReference type="NCBI Taxonomy" id="930"/>
    <lineage>
        <taxon>Bacteria</taxon>
        <taxon>Pseudomonadati</taxon>
        <taxon>Pseudomonadota</taxon>
        <taxon>Acidithiobacillia</taxon>
        <taxon>Acidithiobacillales</taxon>
        <taxon>Acidithiobacillaceae</taxon>
        <taxon>Acidithiobacillus</taxon>
    </lineage>
</organism>
<proteinExistence type="predicted"/>
<keyword evidence="1" id="KW-0732">Signal</keyword>
<name>A0A1C2JAT8_ACITH</name>
<dbReference type="RefSeq" id="WP_024894455.1">
    <property type="nucleotide sequence ID" value="NZ_JABBDW010000306.1"/>
</dbReference>
<sequence>MKFSKCTENQKFGGACIAIFMLGTGSAIASTGNAPDSVVAKLNMALIHSMKMGPSSSYESRFHALYPEMIQAYDFSKSRTTAWGPRGISCLLRKRSSLCRH</sequence>
<comment type="caution">
    <text evidence="2">The sequence shown here is derived from an EMBL/GenBank/DDBJ whole genome shotgun (WGS) entry which is preliminary data.</text>
</comment>
<evidence type="ECO:0000313" key="3">
    <source>
        <dbReference type="Proteomes" id="UP000094893"/>
    </source>
</evidence>
<dbReference type="EMBL" id="LWSA01000051">
    <property type="protein sequence ID" value="OCX75054.1"/>
    <property type="molecule type" value="Genomic_DNA"/>
</dbReference>
<feature type="chain" id="PRO_5009838090" evidence="1">
    <location>
        <begin position="30"/>
        <end position="101"/>
    </location>
</feature>
<accession>A0A1C2JAT8</accession>
<dbReference type="AlphaFoldDB" id="A0A1C2JAT8"/>
<protein>
    <submittedName>
        <fullName evidence="2">Uncharacterized protein</fullName>
    </submittedName>
</protein>
<feature type="signal peptide" evidence="1">
    <location>
        <begin position="1"/>
        <end position="29"/>
    </location>
</feature>
<dbReference type="Proteomes" id="UP000094893">
    <property type="component" value="Unassembled WGS sequence"/>
</dbReference>
<evidence type="ECO:0000256" key="1">
    <source>
        <dbReference type="SAM" id="SignalP"/>
    </source>
</evidence>
<gene>
    <name evidence="2" type="ORF">A6P07_04685</name>
</gene>
<reference evidence="2 3" key="1">
    <citation type="journal article" date="2016" name="Int. J. Mol. Sci.">
        <title>Comparative genomics of the extreme acidophile Acidithiobacillus thiooxidans reveals intraspecific divergence and niche adaptation.</title>
        <authorList>
            <person name="Zhang X."/>
            <person name="Feng X."/>
            <person name="Tao J."/>
            <person name="Ma L."/>
            <person name="Xiao Y."/>
            <person name="Liang Y."/>
            <person name="Liu X."/>
            <person name="Yin H."/>
        </authorList>
    </citation>
    <scope>NUCLEOTIDE SEQUENCE [LARGE SCALE GENOMIC DNA]</scope>
    <source>
        <strain evidence="2 3">A02</strain>
    </source>
</reference>
<evidence type="ECO:0000313" key="2">
    <source>
        <dbReference type="EMBL" id="OCX75054.1"/>
    </source>
</evidence>